<organism evidence="5 6">
    <name type="scientific">Victivallis lenta</name>
    <dbReference type="NCBI Taxonomy" id="2606640"/>
    <lineage>
        <taxon>Bacteria</taxon>
        <taxon>Pseudomonadati</taxon>
        <taxon>Lentisphaerota</taxon>
        <taxon>Lentisphaeria</taxon>
        <taxon>Victivallales</taxon>
        <taxon>Victivallaceae</taxon>
        <taxon>Victivallis</taxon>
    </lineage>
</organism>
<dbReference type="AlphaFoldDB" id="A0A844G404"/>
<accession>A0A844G404</accession>
<dbReference type="Pfam" id="PF02449">
    <property type="entry name" value="Glyco_hydro_42"/>
    <property type="match status" value="1"/>
</dbReference>
<evidence type="ECO:0000256" key="1">
    <source>
        <dbReference type="ARBA" id="ARBA00022801"/>
    </source>
</evidence>
<dbReference type="RefSeq" id="WP_154419484.1">
    <property type="nucleotide sequence ID" value="NZ_VUNS01000020.1"/>
</dbReference>
<feature type="chain" id="PRO_5032449556" evidence="3">
    <location>
        <begin position="26"/>
        <end position="1096"/>
    </location>
</feature>
<keyword evidence="3" id="KW-0732">Signal</keyword>
<evidence type="ECO:0000313" key="6">
    <source>
        <dbReference type="Proteomes" id="UP000435649"/>
    </source>
</evidence>
<dbReference type="InterPro" id="IPR017853">
    <property type="entry name" value="GH"/>
</dbReference>
<evidence type="ECO:0000256" key="3">
    <source>
        <dbReference type="SAM" id="SignalP"/>
    </source>
</evidence>
<keyword evidence="1 5" id="KW-0378">Hydrolase</keyword>
<reference evidence="5 6" key="1">
    <citation type="submission" date="2019-08" db="EMBL/GenBank/DDBJ databases">
        <title>In-depth cultivation of the pig gut microbiome towards novel bacterial diversity and tailored functional studies.</title>
        <authorList>
            <person name="Wylensek D."/>
            <person name="Hitch T.C.A."/>
            <person name="Clavel T."/>
        </authorList>
    </citation>
    <scope>NUCLEOTIDE SEQUENCE [LARGE SCALE GENOMIC DNA]</scope>
    <source>
        <strain evidence="5 6">BBE-744-WT-12</strain>
    </source>
</reference>
<dbReference type="PANTHER" id="PTHR12631:SF10">
    <property type="entry name" value="BETA-XYLOSIDASE-LIKE PROTEIN-RELATED"/>
    <property type="match status" value="1"/>
</dbReference>
<dbReference type="SUPFAM" id="SSF49344">
    <property type="entry name" value="CBD9-like"/>
    <property type="match status" value="1"/>
</dbReference>
<keyword evidence="2" id="KW-0326">Glycosidase</keyword>
<dbReference type="GO" id="GO:0005975">
    <property type="term" value="P:carbohydrate metabolic process"/>
    <property type="evidence" value="ECO:0007669"/>
    <property type="project" value="InterPro"/>
</dbReference>
<dbReference type="GO" id="GO:0009341">
    <property type="term" value="C:beta-galactosidase complex"/>
    <property type="evidence" value="ECO:0007669"/>
    <property type="project" value="InterPro"/>
</dbReference>
<keyword evidence="6" id="KW-1185">Reference proteome</keyword>
<sequence length="1096" mass="122762">MRNLFGKSMLASACCLGLLFSASGAKLVETVKQADLGVAWGNAKANRTADGSIRVEALTADGPAALNAGNKVEIAPGDEFTVSFEARGNVKFLVMMNFPESSVKRIDLLPMTQLNPDKWESFTRSYRMPDGCSKLTLDFLVWQQTGFFEIRNYRLMAPAKKPDTMVVDEYFRKGEFRNNVFSATVPAGWTRFRSGTEPDADCGGITKEFTLVSPQFHSLAVPVPAKGEVGWSNAATPVYRPLRPWNILVQYRPSDDFSGGEPVCRITFYDKDGKPLPKPVEYLLPVKKNAGWNTAKHELPASAFPADAESFRVTLAVKRGGGTPAGKLFFGLVRIKLPVTAGTFAKVRGSEFANWFTPGQPVVFKPEGVMPPDALSVTGKVTNEQNELLDTVTVSAAEFEKNGWKYEPKEPGLYYVEFEAKTPNGSISLGEEYMERAMDNRIGLYEQKRQAFAVIPPRRSDGTATPPVFGYQVGYSPNSTRGETEVELIRRAGADFARFHVTWFEIEPEKGKFDWAGLDRLVDKCVKAGIKPVICFYGTPRWASNTPDDTRYVVHVWAYNAYAAKDVNDWTNFVGQLVKRYGDRVDTWEVWNEPHLRNYSCYWHDTPENYVMLLKSAYQTIKKLQPESKVWIGGMALRYLPFYEAIMKLGAGPYFDYFAMHGHGQSIAPFHALDRKYGSEPHPWVSSEWHASLIRYTDAAYKLNENQRTVRMMLDFFSMVRQGAEQIAFFEPFNLVERETLKLHTEGGAPLNHCSGIFRRRPYFQPVLGAVVMATFDRALAGKIGITGTYRFGNQKAAAFTSDYGPLLVVWQETDRDEKLAPELAPVFAEANVQSWEGRPVKEPGSMTLRPHTMYFASNVTIPPEWQDRPDVLRADRPKLELEHKVRGVYGDKPLFDDNGKLIAKNVRWNNRGFKIHTMPGFEPFRKDARFAAALFGDRLQLVVETQDDLFHQPGAGGNMWQGDGIEFAFDAVGDGYADSRVEFLASKTAKGDELFKSANPTLVGDLPTEWTTPNTTVKYGKAKVETLPGQKTRYLVEMSISELYPLVPKPGDDLRFSLIVNESDGKNRIGLAHWASGIFNGKKPAEYGDLVPAGK</sequence>
<feature type="domain" description="Glycoside hydrolase family 42 N-terminal" evidence="4">
    <location>
        <begin position="483"/>
        <end position="626"/>
    </location>
</feature>
<dbReference type="InterPro" id="IPR013529">
    <property type="entry name" value="Glyco_hydro_42_N"/>
</dbReference>
<evidence type="ECO:0000313" key="5">
    <source>
        <dbReference type="EMBL" id="MST98520.1"/>
    </source>
</evidence>
<protein>
    <submittedName>
        <fullName evidence="5">Family 1 glycosylhydrolase</fullName>
    </submittedName>
</protein>
<name>A0A844G404_9BACT</name>
<evidence type="ECO:0000256" key="2">
    <source>
        <dbReference type="ARBA" id="ARBA00023295"/>
    </source>
</evidence>
<feature type="signal peptide" evidence="3">
    <location>
        <begin position="1"/>
        <end position="25"/>
    </location>
</feature>
<dbReference type="Proteomes" id="UP000435649">
    <property type="component" value="Unassembled WGS sequence"/>
</dbReference>
<evidence type="ECO:0000259" key="4">
    <source>
        <dbReference type="Pfam" id="PF02449"/>
    </source>
</evidence>
<dbReference type="SUPFAM" id="SSF51445">
    <property type="entry name" value="(Trans)glycosidases"/>
    <property type="match status" value="1"/>
</dbReference>
<gene>
    <name evidence="5" type="ORF">FYJ85_15890</name>
</gene>
<dbReference type="PANTHER" id="PTHR12631">
    <property type="entry name" value="ALPHA-L-IDURONIDASE"/>
    <property type="match status" value="1"/>
</dbReference>
<proteinExistence type="predicted"/>
<dbReference type="InterPro" id="IPR051923">
    <property type="entry name" value="Glycosyl_Hydrolase_39"/>
</dbReference>
<dbReference type="Gene3D" id="3.20.20.80">
    <property type="entry name" value="Glycosidases"/>
    <property type="match status" value="1"/>
</dbReference>
<dbReference type="EMBL" id="VUNS01000020">
    <property type="protein sequence ID" value="MST98520.1"/>
    <property type="molecule type" value="Genomic_DNA"/>
</dbReference>
<comment type="caution">
    <text evidence="5">The sequence shown here is derived from an EMBL/GenBank/DDBJ whole genome shotgun (WGS) entry which is preliminary data.</text>
</comment>
<dbReference type="GO" id="GO:0004565">
    <property type="term" value="F:beta-galactosidase activity"/>
    <property type="evidence" value="ECO:0007669"/>
    <property type="project" value="InterPro"/>
</dbReference>
<dbReference type="Gene3D" id="2.60.40.1190">
    <property type="match status" value="1"/>
</dbReference>